<keyword evidence="2" id="KW-1185">Reference proteome</keyword>
<keyword evidence="1" id="KW-0418">Kinase</keyword>
<dbReference type="RefSeq" id="WP_085029120.1">
    <property type="nucleotide sequence ID" value="NZ_CP020772.1"/>
</dbReference>
<dbReference type="OrthoDB" id="529320at2"/>
<proteinExistence type="predicted"/>
<dbReference type="PANTHER" id="PTHR37171">
    <property type="entry name" value="SERINE/THREONINE-PROTEIN KINASE YRZF-RELATED"/>
    <property type="match status" value="1"/>
</dbReference>
<dbReference type="AlphaFoldDB" id="A0A1W5ZTL5"/>
<dbReference type="EMBL" id="CP020772">
    <property type="protein sequence ID" value="ARI76642.1"/>
    <property type="molecule type" value="Genomic_DNA"/>
</dbReference>
<reference evidence="1 2" key="1">
    <citation type="submission" date="2017-04" db="EMBL/GenBank/DDBJ databases">
        <title>The whole genome sequencing and assembly of Halobacillus mangrovi strain.</title>
        <authorList>
            <person name="Lee S.-J."/>
            <person name="Park M.-K."/>
            <person name="Kim J.-Y."/>
            <person name="Lee Y.-J."/>
            <person name="Yi H."/>
            <person name="Bahn Y.-S."/>
            <person name="Kim J.F."/>
            <person name="Lee D.-W."/>
        </authorList>
    </citation>
    <scope>NUCLEOTIDE SEQUENCE [LARGE SCALE GENOMIC DNA]</scope>
    <source>
        <strain evidence="1 2">KTB 131</strain>
    </source>
</reference>
<dbReference type="InterPro" id="IPR052396">
    <property type="entry name" value="Meiotic_Drive_Suppr_Kinase"/>
</dbReference>
<accession>A0A1W5ZTL5</accession>
<gene>
    <name evidence="1" type="ORF">HM131_07225</name>
</gene>
<organism evidence="1 2">
    <name type="scientific">Halobacillus mangrovi</name>
    <dbReference type="NCBI Taxonomy" id="402384"/>
    <lineage>
        <taxon>Bacteria</taxon>
        <taxon>Bacillati</taxon>
        <taxon>Bacillota</taxon>
        <taxon>Bacilli</taxon>
        <taxon>Bacillales</taxon>
        <taxon>Bacillaceae</taxon>
        <taxon>Halobacillus</taxon>
    </lineage>
</organism>
<dbReference type="PANTHER" id="PTHR37171:SF1">
    <property type="entry name" value="SERINE_THREONINE-PROTEIN KINASE YRZF-RELATED"/>
    <property type="match status" value="1"/>
</dbReference>
<keyword evidence="1" id="KW-0723">Serine/threonine-protein kinase</keyword>
<evidence type="ECO:0000313" key="1">
    <source>
        <dbReference type="EMBL" id="ARI76642.1"/>
    </source>
</evidence>
<dbReference type="KEGG" id="hmn:HM131_07225"/>
<keyword evidence="1" id="KW-0808">Transferase</keyword>
<dbReference type="InterPro" id="IPR011009">
    <property type="entry name" value="Kinase-like_dom_sf"/>
</dbReference>
<evidence type="ECO:0000313" key="2">
    <source>
        <dbReference type="Proteomes" id="UP000192527"/>
    </source>
</evidence>
<dbReference type="SUPFAM" id="SSF56112">
    <property type="entry name" value="Protein kinase-like (PK-like)"/>
    <property type="match status" value="1"/>
</dbReference>
<protein>
    <submittedName>
        <fullName evidence="1">Serine/threonine protein kinase</fullName>
    </submittedName>
</protein>
<dbReference type="GO" id="GO:0004674">
    <property type="term" value="F:protein serine/threonine kinase activity"/>
    <property type="evidence" value="ECO:0007669"/>
    <property type="project" value="UniProtKB-KW"/>
</dbReference>
<dbReference type="Proteomes" id="UP000192527">
    <property type="component" value="Chromosome"/>
</dbReference>
<dbReference type="STRING" id="402384.HM131_07225"/>
<name>A0A1W5ZTL5_9BACI</name>
<dbReference type="Gene3D" id="1.10.510.10">
    <property type="entry name" value="Transferase(Phosphotransferase) domain 1"/>
    <property type="match status" value="1"/>
</dbReference>
<sequence length="198" mass="23430">METIKEWVTHIDFNGDQLVNGPRQLEWIGQGRSAVVFRIEGTNHAVKVFYPRFKDLAEKEADVYRMLSNHDFFPQLIKEGDGFLVLEFVEGLTFYDCLVQGIKITPEMVKQVDKALEFARSKGLNPSDIHLKNMMLTPENEVKIIDVVRFTQEKECTHWPDLKKAYYTYYQKRYFPKKYPKIVIELIIRLYRKHLLPI</sequence>